<evidence type="ECO:0000256" key="3">
    <source>
        <dbReference type="ARBA" id="ARBA00022806"/>
    </source>
</evidence>
<keyword evidence="8" id="KW-1185">Reference proteome</keyword>
<dbReference type="InterPro" id="IPR027417">
    <property type="entry name" value="P-loop_NTPase"/>
</dbReference>
<sequence length="1353" mass="142511">MLFGDRVVCTAGDLAAAARCEFALLRALDAEVGPMPSGPAVVPAAIEPPELSDSELFGTDHSGDADRVIRIAPPASGSPGDIVAARLDAHRRTLAALRAGADVVLGATFLDGDFVATATALVRVPATGPHQIHPPGPTPGPGSSLDVPYDRADRTLDSDGTDSAPPIAETGATGGIGSAPAMTETSATGGTGSAPPAAETGVTGEVGTAPPIADSGMGDHPAIDSAVGSIAADRTAAPDEEARAHAGPSAPARPHARSVATNPPEPAGRSLSDAGSFPAADPRMRFAHTDRTDGEAPAPNRDYGSDVPGARPDREATHPAQGMFEVPGMPAEAETGRIDGQWTMSMLVGDGDAVDRIIDGDALGANASGDFGYLGRPFEEPAADDGAHDGDRYLLYAAVRGDGEVAALIELAACADMLRRNGFVADPEARLVLPDGTRRGRPLDRAATVYAARRRRLERIIGEKQNELLPVQWGDRRYLACGRCPTCTAELLAGRDLLLVAGMRPAVRAQLRAAGITTVERLAAADGTVTRVAAHTFGALRRQAELQVQRERTGHAAYTVTDANALGALPEPSAGDVFLTVAGSSVGVGVLAAHTPEGGSPALLFHPFDVYDDPATLPHFLIDRRQRHPGLRIYHYRSEARRLLTELSARYGADEDDTAELLGVLVDLYPVLRTATIIGQRSYDLPAVVTHLAGAAGPAGDDPESDCARLRWLRGWLGELAAAHRIPLGNAPADPVAEPVPAVEAALREFALSTGPDDGTDRAPGRRAAALMAAVLGYHRRERQPLHWSHADRLHGPVDEWDDAPGVLVSDWGSVDTKWHSTGRPPMRRYLTLTGRLGTGSTPSPGSPVLTLYDRPAPGMRTEPGRRAAARATILGCALDGNFDDAVRVEEQLPADCEPYDELPVAIVPGPPGRDENIAAALAFTAHQLLVNLPEVPAGAAFDLLCRRPPRRRSGGALPEVFGDHAAAITAAVLDLDDSYLAVQGPSGTGKTDTAARVIERLVTRHKWRVGVVAQTHSTVEHLLDALVRVGVLPELVAKSEAQAVAAEWLAIAPARYARFLDNAVNGCVIGGLPGDFADDERVAAGALDLLVIADAGGFPLADTLAVAAGARNLLLVGDPAPLSGNGIHPEPVQESALGRLVGDAPTLPVEFGYFLDRSWRMHPRLCGPVSRLRYGNRLRSNEIVTLARDLAGVPAGVRSATVQHYGNSTESAEEAREIVRRVRNLLGRPWRQGAVTRRLHPHDILVIAPYHAQVARIRTMLSRARVEDVLVGTADRFRGREAAVVLISMTTSSPADAPHGIDALLSRHWLTAAVSRAMWTAVIVHSPLLAEHLPETPEQLDDLAAFLELPAG</sequence>
<dbReference type="PANTHER" id="PTHR43788">
    <property type="entry name" value="DNA2/NAM7 HELICASE FAMILY MEMBER"/>
    <property type="match status" value="1"/>
</dbReference>
<dbReference type="EMBL" id="WEGI01000009">
    <property type="protein sequence ID" value="MQY28654.1"/>
    <property type="molecule type" value="Genomic_DNA"/>
</dbReference>
<proteinExistence type="predicted"/>
<feature type="domain" description="DNA2/NAM7 helicase-like C-terminal" evidence="6">
    <location>
        <begin position="1153"/>
        <end position="1325"/>
    </location>
</feature>
<feature type="compositionally biased region" description="Low complexity" evidence="5">
    <location>
        <begin position="183"/>
        <end position="201"/>
    </location>
</feature>
<evidence type="ECO:0000256" key="1">
    <source>
        <dbReference type="ARBA" id="ARBA00022741"/>
    </source>
</evidence>
<keyword evidence="1" id="KW-0547">Nucleotide-binding</keyword>
<dbReference type="InterPro" id="IPR041679">
    <property type="entry name" value="DNA2/NAM7-like_C"/>
</dbReference>
<evidence type="ECO:0000259" key="6">
    <source>
        <dbReference type="Pfam" id="PF13087"/>
    </source>
</evidence>
<feature type="compositionally biased region" description="Basic and acidic residues" evidence="5">
    <location>
        <begin position="282"/>
        <end position="294"/>
    </location>
</feature>
<organism evidence="7 8">
    <name type="scientific">Nocardia aurantia</name>
    <dbReference type="NCBI Taxonomy" id="2585199"/>
    <lineage>
        <taxon>Bacteria</taxon>
        <taxon>Bacillati</taxon>
        <taxon>Actinomycetota</taxon>
        <taxon>Actinomycetes</taxon>
        <taxon>Mycobacteriales</taxon>
        <taxon>Nocardiaceae</taxon>
        <taxon>Nocardia</taxon>
    </lineage>
</organism>
<evidence type="ECO:0000313" key="7">
    <source>
        <dbReference type="EMBL" id="MQY28654.1"/>
    </source>
</evidence>
<feature type="region of interest" description="Disordered" evidence="5">
    <location>
        <begin position="127"/>
        <end position="326"/>
    </location>
</feature>
<dbReference type="SUPFAM" id="SSF52540">
    <property type="entry name" value="P-loop containing nucleoside triphosphate hydrolases"/>
    <property type="match status" value="1"/>
</dbReference>
<evidence type="ECO:0000256" key="5">
    <source>
        <dbReference type="SAM" id="MobiDB-lite"/>
    </source>
</evidence>
<dbReference type="Proteomes" id="UP000431401">
    <property type="component" value="Unassembled WGS sequence"/>
</dbReference>
<evidence type="ECO:0000256" key="4">
    <source>
        <dbReference type="ARBA" id="ARBA00022840"/>
    </source>
</evidence>
<dbReference type="Gene3D" id="3.40.50.300">
    <property type="entry name" value="P-loop containing nucleotide triphosphate hydrolases"/>
    <property type="match status" value="2"/>
</dbReference>
<dbReference type="OrthoDB" id="9757917at2"/>
<keyword evidence="2" id="KW-0378">Hydrolase</keyword>
<reference evidence="7 8" key="1">
    <citation type="submission" date="2019-10" db="EMBL/GenBank/DDBJ databases">
        <title>Nocardia macrotermitis sp. nov. and Nocardia aurantia sp. nov., isolated from the gut of fungus growing-termite Macrotermes natalensis.</title>
        <authorList>
            <person name="Benndorf R."/>
            <person name="Schwitalla J."/>
            <person name="Martin K."/>
            <person name="De Beer W."/>
            <person name="Kaster A.-K."/>
            <person name="Vollmers J."/>
            <person name="Poulsen M."/>
            <person name="Beemelmanns C."/>
        </authorList>
    </citation>
    <scope>NUCLEOTIDE SEQUENCE [LARGE SCALE GENOMIC DNA]</scope>
    <source>
        <strain evidence="7 8">RB56</strain>
    </source>
</reference>
<dbReference type="GO" id="GO:0016787">
    <property type="term" value="F:hydrolase activity"/>
    <property type="evidence" value="ECO:0007669"/>
    <property type="project" value="UniProtKB-KW"/>
</dbReference>
<dbReference type="InterPro" id="IPR047187">
    <property type="entry name" value="SF1_C_Upf1"/>
</dbReference>
<feature type="compositionally biased region" description="Basic and acidic residues" evidence="5">
    <location>
        <begin position="148"/>
        <end position="157"/>
    </location>
</feature>
<dbReference type="InterPro" id="IPR050534">
    <property type="entry name" value="Coronavir_polyprotein_1ab"/>
</dbReference>
<gene>
    <name evidence="7" type="ORF">NRB56_42380</name>
</gene>
<name>A0A7K0DV09_9NOCA</name>
<dbReference type="GO" id="GO:0005524">
    <property type="term" value="F:ATP binding"/>
    <property type="evidence" value="ECO:0007669"/>
    <property type="project" value="UniProtKB-KW"/>
</dbReference>
<protein>
    <recommendedName>
        <fullName evidence="6">DNA2/NAM7 helicase-like C-terminal domain-containing protein</fullName>
    </recommendedName>
</protein>
<evidence type="ECO:0000313" key="8">
    <source>
        <dbReference type="Proteomes" id="UP000431401"/>
    </source>
</evidence>
<evidence type="ECO:0000256" key="2">
    <source>
        <dbReference type="ARBA" id="ARBA00022801"/>
    </source>
</evidence>
<keyword evidence="3" id="KW-0347">Helicase</keyword>
<dbReference type="RefSeq" id="WP_153344793.1">
    <property type="nucleotide sequence ID" value="NZ_WEGI01000009.1"/>
</dbReference>
<accession>A0A7K0DV09</accession>
<comment type="caution">
    <text evidence="7">The sequence shown here is derived from an EMBL/GenBank/DDBJ whole genome shotgun (WGS) entry which is preliminary data.</text>
</comment>
<keyword evidence="4" id="KW-0067">ATP-binding</keyword>
<dbReference type="PANTHER" id="PTHR43788:SF8">
    <property type="entry name" value="DNA-BINDING PROTEIN SMUBP-2"/>
    <property type="match status" value="1"/>
</dbReference>
<dbReference type="CDD" id="cd18808">
    <property type="entry name" value="SF1_C_Upf1"/>
    <property type="match status" value="1"/>
</dbReference>
<dbReference type="GO" id="GO:0043139">
    <property type="term" value="F:5'-3' DNA helicase activity"/>
    <property type="evidence" value="ECO:0007669"/>
    <property type="project" value="TreeGrafter"/>
</dbReference>
<dbReference type="Pfam" id="PF13087">
    <property type="entry name" value="AAA_12"/>
    <property type="match status" value="1"/>
</dbReference>